<dbReference type="Gene3D" id="2.40.240.50">
    <property type="entry name" value="Barwin-like endoglucanases"/>
    <property type="match status" value="1"/>
</dbReference>
<dbReference type="EMBL" id="FVZE01000002">
    <property type="protein sequence ID" value="SLJ95756.1"/>
    <property type="molecule type" value="Genomic_DNA"/>
</dbReference>
<dbReference type="Pfam" id="PF06725">
    <property type="entry name" value="3D"/>
    <property type="match status" value="1"/>
</dbReference>
<name>A0A1U6HJ05_9SPHN</name>
<dbReference type="GO" id="GO:0071555">
    <property type="term" value="P:cell wall organization"/>
    <property type="evidence" value="ECO:0007669"/>
    <property type="project" value="UniProtKB-KW"/>
</dbReference>
<dbReference type="PANTHER" id="PTHR30124">
    <property type="entry name" value="MEMBRANE-BOUND LYTIC MUREIN TRANSGLYCOSYLASE A"/>
    <property type="match status" value="1"/>
</dbReference>
<dbReference type="Gene3D" id="2.40.40.10">
    <property type="entry name" value="RlpA-like domain"/>
    <property type="match status" value="1"/>
</dbReference>
<feature type="domain" description="Lytic transglycosylase MltA" evidence="6">
    <location>
        <begin position="157"/>
        <end position="319"/>
    </location>
</feature>
<dbReference type="InterPro" id="IPR005300">
    <property type="entry name" value="MltA_B"/>
</dbReference>
<dbReference type="STRING" id="428990.SAMN06295987_102535"/>
<dbReference type="CDD" id="cd14485">
    <property type="entry name" value="mltA_like_LT_A"/>
    <property type="match status" value="1"/>
</dbReference>
<evidence type="ECO:0000259" key="6">
    <source>
        <dbReference type="SMART" id="SM00925"/>
    </source>
</evidence>
<dbReference type="GO" id="GO:0004553">
    <property type="term" value="F:hydrolase activity, hydrolyzing O-glycosyl compounds"/>
    <property type="evidence" value="ECO:0007669"/>
    <property type="project" value="InterPro"/>
</dbReference>
<evidence type="ECO:0000313" key="7">
    <source>
        <dbReference type="EMBL" id="SLJ95756.1"/>
    </source>
</evidence>
<dbReference type="Pfam" id="PF03562">
    <property type="entry name" value="MltA"/>
    <property type="match status" value="1"/>
</dbReference>
<dbReference type="InterPro" id="IPR026044">
    <property type="entry name" value="MltA"/>
</dbReference>
<evidence type="ECO:0000256" key="3">
    <source>
        <dbReference type="ARBA" id="ARBA00023239"/>
    </source>
</evidence>
<evidence type="ECO:0000256" key="4">
    <source>
        <dbReference type="ARBA" id="ARBA00023316"/>
    </source>
</evidence>
<dbReference type="CDD" id="cd14668">
    <property type="entry name" value="mlta_B"/>
    <property type="match status" value="1"/>
</dbReference>
<keyword evidence="8" id="KW-1185">Reference proteome</keyword>
<dbReference type="AlphaFoldDB" id="A0A1U6HJ05"/>
<evidence type="ECO:0000256" key="1">
    <source>
        <dbReference type="ARBA" id="ARBA00001420"/>
    </source>
</evidence>
<proteinExistence type="predicted"/>
<gene>
    <name evidence="7" type="ORF">SAMN06295987_102535</name>
</gene>
<dbReference type="SMART" id="SM00925">
    <property type="entry name" value="MltA"/>
    <property type="match status" value="1"/>
</dbReference>
<dbReference type="InterPro" id="IPR010611">
    <property type="entry name" value="3D_dom"/>
</dbReference>
<evidence type="ECO:0000313" key="8">
    <source>
        <dbReference type="Proteomes" id="UP000190989"/>
    </source>
</evidence>
<keyword evidence="4" id="KW-0961">Cell wall biogenesis/degradation</keyword>
<dbReference type="GO" id="GO:0008933">
    <property type="term" value="F:peptidoglycan lytic transglycosylase activity"/>
    <property type="evidence" value="ECO:0007669"/>
    <property type="project" value="TreeGrafter"/>
</dbReference>
<keyword evidence="3" id="KW-0456">Lyase</keyword>
<dbReference type="GO" id="GO:0009253">
    <property type="term" value="P:peptidoglycan catabolic process"/>
    <property type="evidence" value="ECO:0007669"/>
    <property type="project" value="TreeGrafter"/>
</dbReference>
<dbReference type="PANTHER" id="PTHR30124:SF0">
    <property type="entry name" value="MEMBRANE-BOUND LYTIC MUREIN TRANSGLYCOSYLASE A"/>
    <property type="match status" value="1"/>
</dbReference>
<dbReference type="GO" id="GO:0009254">
    <property type="term" value="P:peptidoglycan turnover"/>
    <property type="evidence" value="ECO:0007669"/>
    <property type="project" value="InterPro"/>
</dbReference>
<dbReference type="GO" id="GO:0019867">
    <property type="term" value="C:outer membrane"/>
    <property type="evidence" value="ECO:0007669"/>
    <property type="project" value="InterPro"/>
</dbReference>
<dbReference type="Proteomes" id="UP000190989">
    <property type="component" value="Unassembled WGS sequence"/>
</dbReference>
<dbReference type="PIRSF" id="PIRSF019422">
    <property type="entry name" value="MltA"/>
    <property type="match status" value="1"/>
</dbReference>
<dbReference type="EC" id="4.2.2.n1" evidence="2"/>
<dbReference type="InterPro" id="IPR036908">
    <property type="entry name" value="RlpA-like_sf"/>
</dbReference>
<organism evidence="7 8">
    <name type="scientific">Novosphingobium mathurense</name>
    <dbReference type="NCBI Taxonomy" id="428990"/>
    <lineage>
        <taxon>Bacteria</taxon>
        <taxon>Pseudomonadati</taxon>
        <taxon>Pseudomonadota</taxon>
        <taxon>Alphaproteobacteria</taxon>
        <taxon>Sphingomonadales</taxon>
        <taxon>Sphingomonadaceae</taxon>
        <taxon>Novosphingobium</taxon>
    </lineage>
</organism>
<dbReference type="SUPFAM" id="SSF50685">
    <property type="entry name" value="Barwin-like endoglucanases"/>
    <property type="match status" value="1"/>
</dbReference>
<reference evidence="8" key="1">
    <citation type="submission" date="2017-02" db="EMBL/GenBank/DDBJ databases">
        <authorList>
            <person name="Varghese N."/>
            <person name="Submissions S."/>
        </authorList>
    </citation>
    <scope>NUCLEOTIDE SEQUENCE [LARGE SCALE GENOMIC DNA]</scope>
    <source>
        <strain evidence="8">SM117</strain>
    </source>
</reference>
<comment type="catalytic activity">
    <reaction evidence="1">
        <text>Exolytic cleavage of the (1-&gt;4)-beta-glycosidic linkage between N-acetylmuramic acid (MurNAc) and N-acetylglucosamine (GlcNAc) residues in peptidoglycan, from either the reducing or the non-reducing ends of the peptidoglycan chains, with concomitant formation of a 1,6-anhydrobond in the MurNAc residue.</text>
        <dbReference type="EC" id="4.2.2.n1"/>
    </reaction>
</comment>
<accession>A0A1U6HJ05</accession>
<sequence>MRQAFHTAGKAPEDKRASGSIGAPARKIAALSLAVLLASCVRLIPGGSVSGPVTPPVAPPTAESALALGVRQGPAIAALRLGQSDAVSALASFRESCPRVTARADGSGLTRPEDWRQACVAAASWAPATAPQFFTTFFEAARVGDGSAFATGYYEPEIAGSRIRRPGYDVPIYGLPPDLVRARPGDAQPLESGRMPLGRYDRDGRFVPYYDRAEIEQGALMGRGLEIAWAADPVEVFFLQVQGSGRLRAPDGSVVRIGYAGQNGQPYTGIGGLMRERGLIGSGPGQYPGSMQGIIRYIRDYPAEGAALMRENRSWVFFRELKGEGPLGALNVPVRPLSSLAADPRFVPLGAPVWLDLDRREAGGLWIAQDTGGAIKGANRFDTFWGAGEQARLTAGGMSSRGSALIFLPKGTLKRIGAQ</sequence>
<protein>
    <recommendedName>
        <fullName evidence="2">peptidoglycan lytic exotransglycosylase</fullName>
        <ecNumber evidence="2">4.2.2.n1</ecNumber>
    </recommendedName>
    <alternativeName>
        <fullName evidence="5">Murein hydrolase A</fullName>
    </alternativeName>
</protein>
<evidence type="ECO:0000256" key="5">
    <source>
        <dbReference type="ARBA" id="ARBA00030918"/>
    </source>
</evidence>
<evidence type="ECO:0000256" key="2">
    <source>
        <dbReference type="ARBA" id="ARBA00012587"/>
    </source>
</evidence>